<sequence>MFIFVFLHNYALLLIRETSKFITKCLTKKMLHNNVLVKC</sequence>
<dbReference type="EMBL" id="BK015248">
    <property type="protein sequence ID" value="DAD97895.1"/>
    <property type="molecule type" value="Genomic_DNA"/>
</dbReference>
<reference evidence="1" key="1">
    <citation type="journal article" date="2021" name="Proc. Natl. Acad. Sci. U.S.A.">
        <title>A Catalog of Tens of Thousands of Viruses from Human Metagenomes Reveals Hidden Associations with Chronic Diseases.</title>
        <authorList>
            <person name="Tisza M.J."/>
            <person name="Buck C.B."/>
        </authorList>
    </citation>
    <scope>NUCLEOTIDE SEQUENCE</scope>
    <source>
        <strain evidence="1">CtkmZ20</strain>
    </source>
</reference>
<proteinExistence type="predicted"/>
<organism evidence="1">
    <name type="scientific">Myoviridae sp. ctkmZ20</name>
    <dbReference type="NCBI Taxonomy" id="2825166"/>
    <lineage>
        <taxon>Viruses</taxon>
        <taxon>Duplodnaviria</taxon>
        <taxon>Heunggongvirae</taxon>
        <taxon>Uroviricota</taxon>
        <taxon>Caudoviricetes</taxon>
    </lineage>
</organism>
<name>A0A8S5NU40_9CAUD</name>
<accession>A0A8S5NU40</accession>
<evidence type="ECO:0000313" key="1">
    <source>
        <dbReference type="EMBL" id="DAD97895.1"/>
    </source>
</evidence>
<protein>
    <submittedName>
        <fullName evidence="1">Uncharacterized protein</fullName>
    </submittedName>
</protein>